<evidence type="ECO:0000256" key="2">
    <source>
        <dbReference type="ARBA" id="ARBA00022801"/>
    </source>
</evidence>
<dbReference type="InterPro" id="IPR050992">
    <property type="entry name" value="CheZ_family_phosphatases"/>
</dbReference>
<evidence type="ECO:0000256" key="1">
    <source>
        <dbReference type="ARBA" id="ARBA00022500"/>
    </source>
</evidence>
<dbReference type="PANTHER" id="PTHR43693">
    <property type="entry name" value="PROTEIN PHOSPHATASE CHEZ"/>
    <property type="match status" value="1"/>
</dbReference>
<evidence type="ECO:0000313" key="5">
    <source>
        <dbReference type="Proteomes" id="UP000683557"/>
    </source>
</evidence>
<reference evidence="4 5" key="1">
    <citation type="submission" date="2021-06" db="EMBL/GenBank/DDBJ databases">
        <title>Gemonas diversity in paddy soil.</title>
        <authorList>
            <person name="Liu G."/>
        </authorList>
    </citation>
    <scope>NUCLEOTIDE SEQUENCE [LARGE SCALE GENOMIC DNA]</scope>
    <source>
        <strain evidence="4 5">RG10</strain>
    </source>
</reference>
<dbReference type="InterPro" id="IPR007597">
    <property type="entry name" value="CheC"/>
</dbReference>
<protein>
    <submittedName>
        <fullName evidence="4">Chemotaxis protein CheC</fullName>
    </submittedName>
</protein>
<feature type="domain" description="CheC-like protein" evidence="3">
    <location>
        <begin position="106"/>
        <end position="142"/>
    </location>
</feature>
<dbReference type="PANTHER" id="PTHR43693:SF1">
    <property type="entry name" value="PROTEIN PHOSPHATASE CHEZ"/>
    <property type="match status" value="1"/>
</dbReference>
<dbReference type="Proteomes" id="UP000683557">
    <property type="component" value="Chromosome"/>
</dbReference>
<sequence>MPHHNLHDGELKALTQVCNTGMQHAAIALSQLMGKSVSIQVPRLQVLEGSALPHLLDSHEATALQLQILGNVRGSILILLLQENARHILELLLGELPKEGAPLSEMERATLMEVGNILASACLNALGSSLKMTLLPSVPALSTGPGSEILVRALDRGDGDNAVVMMDAMFTVSDSLCGGSIFLMPAPASLAALLGALEQ</sequence>
<dbReference type="RefSeq" id="WP_216800788.1">
    <property type="nucleotide sequence ID" value="NZ_CP076723.1"/>
</dbReference>
<evidence type="ECO:0000313" key="4">
    <source>
        <dbReference type="EMBL" id="QWV94058.1"/>
    </source>
</evidence>
<keyword evidence="2" id="KW-0378">Hydrolase</keyword>
<proteinExistence type="predicted"/>
<organism evidence="4 5">
    <name type="scientific">Geomonas oryzisoli</name>
    <dbReference type="NCBI Taxonomy" id="2847992"/>
    <lineage>
        <taxon>Bacteria</taxon>
        <taxon>Pseudomonadati</taxon>
        <taxon>Thermodesulfobacteriota</taxon>
        <taxon>Desulfuromonadia</taxon>
        <taxon>Geobacterales</taxon>
        <taxon>Geobacteraceae</taxon>
        <taxon>Geomonas</taxon>
    </lineage>
</organism>
<accession>A0ABX8J6I7</accession>
<keyword evidence="5" id="KW-1185">Reference proteome</keyword>
<name>A0ABX8J6I7_9BACT</name>
<dbReference type="Pfam" id="PF04509">
    <property type="entry name" value="CheC"/>
    <property type="match status" value="1"/>
</dbReference>
<dbReference type="EMBL" id="CP076723">
    <property type="protein sequence ID" value="QWV94058.1"/>
    <property type="molecule type" value="Genomic_DNA"/>
</dbReference>
<keyword evidence="1" id="KW-0145">Chemotaxis</keyword>
<dbReference type="CDD" id="cd17909">
    <property type="entry name" value="CheC_ClassI"/>
    <property type="match status" value="1"/>
</dbReference>
<evidence type="ECO:0000259" key="3">
    <source>
        <dbReference type="Pfam" id="PF04509"/>
    </source>
</evidence>
<gene>
    <name evidence="4" type="ORF">KP004_02385</name>
</gene>